<dbReference type="PROSITE" id="PS50146">
    <property type="entry name" value="DAGK"/>
    <property type="match status" value="1"/>
</dbReference>
<reference evidence="3" key="1">
    <citation type="submission" date="2006-03" db="EMBL/GenBank/DDBJ databases">
        <title>Complete genome sequence of Gemmatimonas aurantiaca T-27 that represents a novel phylum Gemmatimonadetes.</title>
        <authorList>
            <person name="Takasaki K."/>
            <person name="Ichikawa N."/>
            <person name="Miura H."/>
            <person name="Matsushita S."/>
            <person name="Watanabe Y."/>
            <person name="Oguchi A."/>
            <person name="Ankai A."/>
            <person name="Yashiro I."/>
            <person name="Takahashi M."/>
            <person name="Terui Y."/>
            <person name="Fukui S."/>
            <person name="Yokoyama H."/>
            <person name="Tanikawa S."/>
            <person name="Hanada S."/>
            <person name="Kamagata Y."/>
            <person name="Fujita N."/>
        </authorList>
    </citation>
    <scope>NUCLEOTIDE SEQUENCE [LARGE SCALE GENOMIC DNA]</scope>
    <source>
        <strain evidence="3">T-27 / DSM 14586 / JCM 11422 / NBRC 100505</strain>
    </source>
</reference>
<dbReference type="EMBL" id="AP009153">
    <property type="protein sequence ID" value="BAH40749.1"/>
    <property type="molecule type" value="Genomic_DNA"/>
</dbReference>
<dbReference type="InterPro" id="IPR001206">
    <property type="entry name" value="Diacylglycerol_kinase_cat_dom"/>
</dbReference>
<dbReference type="AlphaFoldDB" id="C1AE22"/>
<sequence>MIRSARVAAATTPYPQGYMSKANAVPPAAPSGSQRPAFDVAAPLQFVLNGKAGNSDTDATQEAIRSALDAAGRTGRIWLAGPGELERVARDATAQAQREHCAVVAVGGDGTINTVAQLAHTTGCPMGVIPEGTFNFFAREHGAPTEIADALPWLLAGRPEPVQASAINERLFLVNASLGVYPELLEDRERWQARFGRSRVISLGAAAGTLLRAQAPLRLRVAWEAKQRELRTLTLFVGNNRLQLEKLGLGDADATEDKAAHLTAVILKPIGSMAMVGLMLRGAMGQLGDADGVDHFPCEELVIRPASALGRRTVKVAFDGEVAWMRAPIVIRVLPEPLWLLKTPSASRDL</sequence>
<dbReference type="HOGENOM" id="CLU_045532_5_1_0"/>
<organism evidence="2 3">
    <name type="scientific">Gemmatimonas aurantiaca (strain DSM 14586 / JCM 11422 / NBRC 100505 / T-27)</name>
    <dbReference type="NCBI Taxonomy" id="379066"/>
    <lineage>
        <taxon>Bacteria</taxon>
        <taxon>Pseudomonadati</taxon>
        <taxon>Gemmatimonadota</taxon>
        <taxon>Gemmatimonadia</taxon>
        <taxon>Gemmatimonadales</taxon>
        <taxon>Gemmatimonadaceae</taxon>
        <taxon>Gemmatimonas</taxon>
    </lineage>
</organism>
<evidence type="ECO:0000313" key="3">
    <source>
        <dbReference type="Proteomes" id="UP000002209"/>
    </source>
</evidence>
<dbReference type="Gene3D" id="2.60.200.40">
    <property type="match status" value="1"/>
</dbReference>
<dbReference type="InterPro" id="IPR017438">
    <property type="entry name" value="ATP-NAD_kinase_N"/>
</dbReference>
<accession>C1AE22</accession>
<name>C1AE22_GEMAT</name>
<dbReference type="SUPFAM" id="SSF111331">
    <property type="entry name" value="NAD kinase/diacylglycerol kinase-like"/>
    <property type="match status" value="1"/>
</dbReference>
<evidence type="ECO:0000313" key="2">
    <source>
        <dbReference type="EMBL" id="BAH40749.1"/>
    </source>
</evidence>
<dbReference type="eggNOG" id="COG1597">
    <property type="taxonomic scope" value="Bacteria"/>
</dbReference>
<dbReference type="GO" id="GO:0016301">
    <property type="term" value="F:kinase activity"/>
    <property type="evidence" value="ECO:0007669"/>
    <property type="project" value="InterPro"/>
</dbReference>
<protein>
    <recommendedName>
        <fullName evidence="1">DAGKc domain-containing protein</fullName>
    </recommendedName>
</protein>
<evidence type="ECO:0000259" key="1">
    <source>
        <dbReference type="PROSITE" id="PS50146"/>
    </source>
</evidence>
<gene>
    <name evidence="2" type="ordered locus">GAU_3707</name>
</gene>
<dbReference type="Pfam" id="PF00781">
    <property type="entry name" value="DAGK_cat"/>
    <property type="match status" value="1"/>
</dbReference>
<keyword evidence="3" id="KW-1185">Reference proteome</keyword>
<dbReference type="Gene3D" id="3.40.50.10330">
    <property type="entry name" value="Probable inorganic polyphosphate/atp-NAD kinase, domain 1"/>
    <property type="match status" value="1"/>
</dbReference>
<dbReference type="KEGG" id="gau:GAU_3707"/>
<dbReference type="Proteomes" id="UP000002209">
    <property type="component" value="Chromosome"/>
</dbReference>
<dbReference type="STRING" id="379066.GAU_3707"/>
<proteinExistence type="predicted"/>
<feature type="domain" description="DAGKc" evidence="1">
    <location>
        <begin position="39"/>
        <end position="171"/>
    </location>
</feature>
<dbReference type="InterPro" id="IPR016064">
    <property type="entry name" value="NAD/diacylglycerol_kinase_sf"/>
</dbReference>